<dbReference type="AlphaFoldDB" id="M1UYM1"/>
<dbReference type="EMBL" id="CP004354">
    <property type="protein sequence ID" value="AGG66653.1"/>
    <property type="molecule type" value="Genomic_DNA"/>
</dbReference>
<keyword evidence="2" id="KW-1185">Reference proteome</keyword>
<proteinExistence type="predicted"/>
<name>M1UYM1_9CORY</name>
<evidence type="ECO:0000313" key="2">
    <source>
        <dbReference type="Proteomes" id="UP000011760"/>
    </source>
</evidence>
<protein>
    <submittedName>
        <fullName evidence="1">Uncharacterized protein</fullName>
    </submittedName>
</protein>
<evidence type="ECO:0000313" key="1">
    <source>
        <dbReference type="EMBL" id="AGG66653.1"/>
    </source>
</evidence>
<accession>M1UYM1</accession>
<dbReference type="Proteomes" id="UP000011760">
    <property type="component" value="Chromosome"/>
</dbReference>
<sequence length="111" mass="12735">MMSAAIGQWRLSRNIPHGNLLQKIALLCILLSTEPIFLRGHRARCAVASQPAEGLAADLLDREIDINRQLGLDASRIYNVPILLCRWIHRYPSHSIQGIRYERLKKKQEPR</sequence>
<gene>
    <name evidence="1" type="ORF">H924_06045</name>
</gene>
<reference evidence="1 2" key="1">
    <citation type="submission" date="2013-02" db="EMBL/GenBank/DDBJ databases">
        <title>The complete genome sequence of Corynebacterium callunae DSM 20147.</title>
        <authorList>
            <person name="Ruckert C."/>
            <person name="Albersmeier A."/>
            <person name="Kalinowski J."/>
        </authorList>
    </citation>
    <scope>NUCLEOTIDE SEQUENCE [LARGE SCALE GENOMIC DNA]</scope>
    <source>
        <strain evidence="1 2">DSM 20147</strain>
    </source>
</reference>
<dbReference type="HOGENOM" id="CLU_2154103_0_0_11"/>
<organism evidence="1 2">
    <name type="scientific">Corynebacterium callunae DSM 20147</name>
    <dbReference type="NCBI Taxonomy" id="1121353"/>
    <lineage>
        <taxon>Bacteria</taxon>
        <taxon>Bacillati</taxon>
        <taxon>Actinomycetota</taxon>
        <taxon>Actinomycetes</taxon>
        <taxon>Mycobacteriales</taxon>
        <taxon>Corynebacteriaceae</taxon>
        <taxon>Corynebacterium</taxon>
    </lineage>
</organism>
<dbReference type="KEGG" id="ccn:H924_06045"/>